<feature type="signal peptide" evidence="1">
    <location>
        <begin position="1"/>
        <end position="27"/>
    </location>
</feature>
<feature type="chain" id="PRO_5037742566" evidence="1">
    <location>
        <begin position="28"/>
        <end position="224"/>
    </location>
</feature>
<dbReference type="Gene3D" id="3.60.20.10">
    <property type="entry name" value="Glutamine Phosphoribosylpyrophosphate, subunit 1, domain 1"/>
    <property type="match status" value="1"/>
</dbReference>
<keyword evidence="3" id="KW-1185">Reference proteome</keyword>
<dbReference type="PANTHER" id="PTHR39328:SF1">
    <property type="entry name" value="BLL2871 PROTEIN"/>
    <property type="match status" value="1"/>
</dbReference>
<dbReference type="AlphaFoldDB" id="A0A963Z1G0"/>
<dbReference type="Pfam" id="PF06267">
    <property type="entry name" value="DUF1028"/>
    <property type="match status" value="1"/>
</dbReference>
<evidence type="ECO:0000313" key="3">
    <source>
        <dbReference type="Proteomes" id="UP000721844"/>
    </source>
</evidence>
<dbReference type="EMBL" id="JAESVA010000002">
    <property type="protein sequence ID" value="MCB8880242.1"/>
    <property type="molecule type" value="Genomic_DNA"/>
</dbReference>
<dbReference type="SUPFAM" id="SSF56235">
    <property type="entry name" value="N-terminal nucleophile aminohydrolases (Ntn hydrolases)"/>
    <property type="match status" value="1"/>
</dbReference>
<dbReference type="Proteomes" id="UP000721844">
    <property type="component" value="Unassembled WGS sequence"/>
</dbReference>
<evidence type="ECO:0000256" key="1">
    <source>
        <dbReference type="SAM" id="SignalP"/>
    </source>
</evidence>
<reference evidence="2 3" key="1">
    <citation type="journal article" date="2021" name="Microorganisms">
        <title>Acidisoma silvae sp. nov. and Acidisomacellulosilytica sp. nov., Two Acidophilic Bacteria Isolated from Decaying Wood, Hydrolyzing Cellulose and Producing Poly-3-hydroxybutyrate.</title>
        <authorList>
            <person name="Mieszkin S."/>
            <person name="Pouder E."/>
            <person name="Uroz S."/>
            <person name="Simon-Colin C."/>
            <person name="Alain K."/>
        </authorList>
    </citation>
    <scope>NUCLEOTIDE SEQUENCE [LARGE SCALE GENOMIC DNA]</scope>
    <source>
        <strain evidence="2 3">HW T5.17</strain>
    </source>
</reference>
<accession>A0A963Z1G0</accession>
<dbReference type="PANTHER" id="PTHR39328">
    <property type="entry name" value="BLL2871 PROTEIN"/>
    <property type="match status" value="1"/>
</dbReference>
<keyword evidence="1" id="KW-0732">Signal</keyword>
<evidence type="ECO:0000313" key="2">
    <source>
        <dbReference type="EMBL" id="MCB8880242.1"/>
    </source>
</evidence>
<dbReference type="RefSeq" id="WP_227306844.1">
    <property type="nucleotide sequence ID" value="NZ_JAESVA010000002.1"/>
</dbReference>
<sequence>MTFSIAARCATTGRFAVAVASSSPAVAARCAYARAGVGAATTQNITDPRLGPKALDLMALGADAAAARAVLVAVTPHIDHRQLTMIDAQGRTAVFSGSGTLGTHGEAEGQDVVSAGNLLANPDVPQAIVAAFEASAGQDLGDRIIAAMAAGLAAGGEAGPIFSAGMQMVGEVSWPIADLRVDWHETPIAELGRLWNIYKPQMEAYVTRALNPVAAPSYGVPGDE</sequence>
<proteinExistence type="predicted"/>
<protein>
    <submittedName>
        <fullName evidence="2">DUF1028 domain-containing protein</fullName>
    </submittedName>
</protein>
<organism evidence="2 3">
    <name type="scientific">Acidisoma cellulosilyticum</name>
    <dbReference type="NCBI Taxonomy" id="2802395"/>
    <lineage>
        <taxon>Bacteria</taxon>
        <taxon>Pseudomonadati</taxon>
        <taxon>Pseudomonadota</taxon>
        <taxon>Alphaproteobacteria</taxon>
        <taxon>Acetobacterales</taxon>
        <taxon>Acidocellaceae</taxon>
        <taxon>Acidisoma</taxon>
    </lineage>
</organism>
<dbReference type="InterPro" id="IPR010430">
    <property type="entry name" value="DUF1028"/>
</dbReference>
<name>A0A963Z1G0_9PROT</name>
<gene>
    <name evidence="2" type="ORF">ACELLULO517_08365</name>
</gene>
<dbReference type="InterPro" id="IPR029055">
    <property type="entry name" value="Ntn_hydrolases_N"/>
</dbReference>
<comment type="caution">
    <text evidence="2">The sequence shown here is derived from an EMBL/GenBank/DDBJ whole genome shotgun (WGS) entry which is preliminary data.</text>
</comment>